<dbReference type="AlphaFoldDB" id="A0A2H0V6U2"/>
<comment type="caution">
    <text evidence="2">The sequence shown here is derived from an EMBL/GenBank/DDBJ whole genome shotgun (WGS) entry which is preliminary data.</text>
</comment>
<evidence type="ECO:0000313" key="2">
    <source>
        <dbReference type="EMBL" id="PIR94060.1"/>
    </source>
</evidence>
<reference evidence="3" key="1">
    <citation type="submission" date="2017-09" db="EMBL/GenBank/DDBJ databases">
        <title>Depth-based differentiation of microbial function through sediment-hosted aquifers and enrichment of novel symbionts in the deep terrestrial subsurface.</title>
        <authorList>
            <person name="Probst A.J."/>
            <person name="Ladd B."/>
            <person name="Jarett J.K."/>
            <person name="Geller-Mcgrath D.E."/>
            <person name="Sieber C.M.K."/>
            <person name="Emerson J.B."/>
            <person name="Anantharaman K."/>
            <person name="Thomas B.C."/>
            <person name="Malmstrom R."/>
            <person name="Stieglmeier M."/>
            <person name="Klingl A."/>
            <person name="Woyke T."/>
            <person name="Ryan C.M."/>
            <person name="Banfield J.F."/>
        </authorList>
    </citation>
    <scope>NUCLEOTIDE SEQUENCE [LARGE SCALE GENOMIC DNA]</scope>
</reference>
<proteinExistence type="predicted"/>
<feature type="transmembrane region" description="Helical" evidence="1">
    <location>
        <begin position="56"/>
        <end position="77"/>
    </location>
</feature>
<protein>
    <submittedName>
        <fullName evidence="2">Uncharacterized protein</fullName>
    </submittedName>
</protein>
<dbReference type="EMBL" id="PFAP01000021">
    <property type="protein sequence ID" value="PIR94060.1"/>
    <property type="molecule type" value="Genomic_DNA"/>
</dbReference>
<evidence type="ECO:0000313" key="3">
    <source>
        <dbReference type="Proteomes" id="UP000229901"/>
    </source>
</evidence>
<name>A0A2H0V6U2_9BACT</name>
<keyword evidence="1" id="KW-0472">Membrane</keyword>
<accession>A0A2H0V6U2</accession>
<gene>
    <name evidence="2" type="ORF">COT97_03380</name>
</gene>
<sequence length="114" mass="12200">MIVVASVIGCTFGFQPINHSMGADMPGMSCCGSDGAGSLNHYSIIMPSNDLNNFGSIVGLVFIFLLSVIPVLSGAVVRGNSYMIHLWRCVGSEVLFNFNKLLLSKGLTQPLLYN</sequence>
<dbReference type="Proteomes" id="UP000229901">
    <property type="component" value="Unassembled WGS sequence"/>
</dbReference>
<organism evidence="2 3">
    <name type="scientific">Candidatus Falkowbacteria bacterium CG10_big_fil_rev_8_21_14_0_10_39_11</name>
    <dbReference type="NCBI Taxonomy" id="1974565"/>
    <lineage>
        <taxon>Bacteria</taxon>
        <taxon>Candidatus Falkowiibacteriota</taxon>
    </lineage>
</organism>
<keyword evidence="1" id="KW-0812">Transmembrane</keyword>
<evidence type="ECO:0000256" key="1">
    <source>
        <dbReference type="SAM" id="Phobius"/>
    </source>
</evidence>
<keyword evidence="1" id="KW-1133">Transmembrane helix</keyword>